<evidence type="ECO:0000313" key="3">
    <source>
        <dbReference type="Proteomes" id="UP001144673"/>
    </source>
</evidence>
<dbReference type="EMBL" id="JAJHUN010000007">
    <property type="protein sequence ID" value="KAJ4155863.1"/>
    <property type="molecule type" value="Genomic_DNA"/>
</dbReference>
<dbReference type="GeneID" id="80888247"/>
<dbReference type="InterPro" id="IPR029058">
    <property type="entry name" value="AB_hydrolase_fold"/>
</dbReference>
<gene>
    <name evidence="2" type="ORF">LMH87_001088</name>
</gene>
<dbReference type="Pfam" id="PF12697">
    <property type="entry name" value="Abhydrolase_6"/>
    <property type="match status" value="1"/>
</dbReference>
<dbReference type="PANTHER" id="PTHR43798:SF5">
    <property type="entry name" value="MONOACYLGLYCEROL LIPASE ABHD6"/>
    <property type="match status" value="1"/>
</dbReference>
<sequence length="292" mass="32026">MELLVHGITYTRDYWMASPEKYKPEKYSWVEHALKRGFPVLAIDRIGNGLSTHPDPITALQMPYEVQSIHSLIEKIRAGATNALPRSFDQIVYVGHSYGSSLASNLLKMYPDDVEAAILTGFSSHELSGSSAAALASSLSPATSFDHQRFGTLPPGYVVTATERNRSDFFYHAPGHHSEPNLASIDFATMDTVGIGELAGANVVQAPKFRGKIYVLTGNEDKIFCGNNSDISQDGNCGSGDHSILDETRQLFPAASTYDYYAIPDTGHCVNFHYSAPAAFNRVHNWLENEGF</sequence>
<organism evidence="2 3">
    <name type="scientific">Akanthomyces muscarius</name>
    <name type="common">Entomopathogenic fungus</name>
    <name type="synonym">Lecanicillium muscarium</name>
    <dbReference type="NCBI Taxonomy" id="2231603"/>
    <lineage>
        <taxon>Eukaryota</taxon>
        <taxon>Fungi</taxon>
        <taxon>Dikarya</taxon>
        <taxon>Ascomycota</taxon>
        <taxon>Pezizomycotina</taxon>
        <taxon>Sordariomycetes</taxon>
        <taxon>Hypocreomycetidae</taxon>
        <taxon>Hypocreales</taxon>
        <taxon>Cordycipitaceae</taxon>
        <taxon>Akanthomyces</taxon>
    </lineage>
</organism>
<evidence type="ECO:0000259" key="1">
    <source>
        <dbReference type="Pfam" id="PF12697"/>
    </source>
</evidence>
<comment type="caution">
    <text evidence="2">The sequence shown here is derived from an EMBL/GenBank/DDBJ whole genome shotgun (WGS) entry which is preliminary data.</text>
</comment>
<proteinExistence type="predicted"/>
<dbReference type="GO" id="GO:0016020">
    <property type="term" value="C:membrane"/>
    <property type="evidence" value="ECO:0007669"/>
    <property type="project" value="TreeGrafter"/>
</dbReference>
<dbReference type="SUPFAM" id="SSF53474">
    <property type="entry name" value="alpha/beta-Hydrolases"/>
    <property type="match status" value="1"/>
</dbReference>
<dbReference type="GO" id="GO:0047372">
    <property type="term" value="F:monoacylglycerol lipase activity"/>
    <property type="evidence" value="ECO:0007669"/>
    <property type="project" value="TreeGrafter"/>
</dbReference>
<evidence type="ECO:0000313" key="2">
    <source>
        <dbReference type="EMBL" id="KAJ4155863.1"/>
    </source>
</evidence>
<protein>
    <recommendedName>
        <fullName evidence="1">AB hydrolase-1 domain-containing protein</fullName>
    </recommendedName>
</protein>
<feature type="domain" description="AB hydrolase-1" evidence="1">
    <location>
        <begin position="3"/>
        <end position="282"/>
    </location>
</feature>
<accession>A0A9W8QJ68</accession>
<dbReference type="InterPro" id="IPR000073">
    <property type="entry name" value="AB_hydrolase_1"/>
</dbReference>
<keyword evidence="3" id="KW-1185">Reference proteome</keyword>
<dbReference type="KEGG" id="amus:LMH87_001088"/>
<dbReference type="InterPro" id="IPR050266">
    <property type="entry name" value="AB_hydrolase_sf"/>
</dbReference>
<dbReference type="AlphaFoldDB" id="A0A9W8QJ68"/>
<dbReference type="RefSeq" id="XP_056055987.1">
    <property type="nucleotide sequence ID" value="XM_056199108.1"/>
</dbReference>
<dbReference type="GO" id="GO:0046464">
    <property type="term" value="P:acylglycerol catabolic process"/>
    <property type="evidence" value="ECO:0007669"/>
    <property type="project" value="TreeGrafter"/>
</dbReference>
<dbReference type="PANTHER" id="PTHR43798">
    <property type="entry name" value="MONOACYLGLYCEROL LIPASE"/>
    <property type="match status" value="1"/>
</dbReference>
<name>A0A9W8QJ68_AKAMU</name>
<dbReference type="Proteomes" id="UP001144673">
    <property type="component" value="Chromosome 6"/>
</dbReference>
<reference evidence="2" key="1">
    <citation type="journal article" date="2023" name="Access Microbiol">
        <title>De-novo genome assembly for Akanthomyces muscarius, a biocontrol agent of insect agricultural pests.</title>
        <authorList>
            <person name="Erdos Z."/>
            <person name="Studholme D.J."/>
            <person name="Raymond B."/>
            <person name="Sharma M."/>
        </authorList>
    </citation>
    <scope>NUCLEOTIDE SEQUENCE</scope>
    <source>
        <strain evidence="2">Ve6</strain>
    </source>
</reference>
<dbReference type="Gene3D" id="3.40.50.1820">
    <property type="entry name" value="alpha/beta hydrolase"/>
    <property type="match status" value="1"/>
</dbReference>